<dbReference type="RefSeq" id="WP_268060817.1">
    <property type="nucleotide sequence ID" value="NZ_JAPQFJ010000005.1"/>
</dbReference>
<protein>
    <submittedName>
        <fullName evidence="2">Uncharacterized protein</fullName>
    </submittedName>
</protein>
<comment type="caution">
    <text evidence="2">The sequence shown here is derived from an EMBL/GenBank/DDBJ whole genome shotgun (WGS) entry which is preliminary data.</text>
</comment>
<keyword evidence="1" id="KW-1133">Transmembrane helix</keyword>
<feature type="transmembrane region" description="Helical" evidence="1">
    <location>
        <begin position="105"/>
        <end position="126"/>
    </location>
</feature>
<feature type="transmembrane region" description="Helical" evidence="1">
    <location>
        <begin position="65"/>
        <end position="85"/>
    </location>
</feature>
<dbReference type="EMBL" id="JAPQFJ010000005">
    <property type="protein sequence ID" value="MCY6958405.1"/>
    <property type="molecule type" value="Genomic_DNA"/>
</dbReference>
<reference evidence="2" key="1">
    <citation type="submission" date="2022-12" db="EMBL/GenBank/DDBJ databases">
        <title>Clostridium sp. nov., isolated from industrial wastewater.</title>
        <authorList>
            <person name="Jiayan W."/>
        </authorList>
    </citation>
    <scope>NUCLEOTIDE SEQUENCE</scope>
    <source>
        <strain evidence="2">ZC22-4</strain>
    </source>
</reference>
<accession>A0ABT4D7X8</accession>
<evidence type="ECO:0000313" key="3">
    <source>
        <dbReference type="Proteomes" id="UP001144612"/>
    </source>
</evidence>
<feature type="transmembrane region" description="Helical" evidence="1">
    <location>
        <begin position="147"/>
        <end position="168"/>
    </location>
</feature>
<keyword evidence="1" id="KW-0812">Transmembrane</keyword>
<name>A0ABT4D7X8_9CLOT</name>
<feature type="transmembrane region" description="Helical" evidence="1">
    <location>
        <begin position="22"/>
        <end position="45"/>
    </location>
</feature>
<dbReference type="Proteomes" id="UP001144612">
    <property type="component" value="Unassembled WGS sequence"/>
</dbReference>
<keyword evidence="3" id="KW-1185">Reference proteome</keyword>
<keyword evidence="1" id="KW-0472">Membrane</keyword>
<sequence>MKQIKLYNVIFPIWVLMFYPPIIFITLIGNFIIDSLVVIACFYVFKLGNTKINLKTFYRESIAEVWKFGFLADIIGAAILLLLSLCGDFLGLPYELIAGISYDPFSNAWAVIIILFTMFVSGFFIFKFNYKNTFKELIADTKLRFKIAITIAIVTIPWTFLVPTKYFFE</sequence>
<organism evidence="2 3">
    <name type="scientific">Clostridium brassicae</name>
    <dbReference type="NCBI Taxonomy" id="2999072"/>
    <lineage>
        <taxon>Bacteria</taxon>
        <taxon>Bacillati</taxon>
        <taxon>Bacillota</taxon>
        <taxon>Clostridia</taxon>
        <taxon>Eubacteriales</taxon>
        <taxon>Clostridiaceae</taxon>
        <taxon>Clostridium</taxon>
    </lineage>
</organism>
<evidence type="ECO:0000256" key="1">
    <source>
        <dbReference type="SAM" id="Phobius"/>
    </source>
</evidence>
<proteinExistence type="predicted"/>
<gene>
    <name evidence="2" type="ORF">OW729_07295</name>
</gene>
<evidence type="ECO:0000313" key="2">
    <source>
        <dbReference type="EMBL" id="MCY6958405.1"/>
    </source>
</evidence>